<sequence length="196" mass="21745">MPLLNSTLRSTLPAAYGDCTNVDTRPPEPCQGDKPLMNQTGDGGYIQAVWLGGIDTLSLDSCHLWRDKQAWSSEGHVEDIQYHLRIHGVFDRVLLFLHVRQCGPFGCTRMNSADNCCGDNIRFQLTFVMNCRPKHGLDAFQDIGIEDAEVDPMIVKEELLAGALEIDALDIAPQVEEIVKGKIAEFMSATRLLWAG</sequence>
<name>A0ABN9VHZ5_9DINO</name>
<keyword evidence="2" id="KW-1185">Reference proteome</keyword>
<gene>
    <name evidence="1" type="ORF">PCOR1329_LOCUS58197</name>
</gene>
<protein>
    <submittedName>
        <fullName evidence="1">Uncharacterized protein</fullName>
    </submittedName>
</protein>
<feature type="non-terminal residue" evidence="1">
    <location>
        <position position="196"/>
    </location>
</feature>
<comment type="caution">
    <text evidence="1">The sequence shown here is derived from an EMBL/GenBank/DDBJ whole genome shotgun (WGS) entry which is preliminary data.</text>
</comment>
<evidence type="ECO:0000313" key="1">
    <source>
        <dbReference type="EMBL" id="CAK0872841.1"/>
    </source>
</evidence>
<dbReference type="EMBL" id="CAUYUJ010017209">
    <property type="protein sequence ID" value="CAK0872841.1"/>
    <property type="molecule type" value="Genomic_DNA"/>
</dbReference>
<reference evidence="1" key="1">
    <citation type="submission" date="2023-10" db="EMBL/GenBank/DDBJ databases">
        <authorList>
            <person name="Chen Y."/>
            <person name="Shah S."/>
            <person name="Dougan E. K."/>
            <person name="Thang M."/>
            <person name="Chan C."/>
        </authorList>
    </citation>
    <scope>NUCLEOTIDE SEQUENCE [LARGE SCALE GENOMIC DNA]</scope>
</reference>
<accession>A0ABN9VHZ5</accession>
<evidence type="ECO:0000313" key="2">
    <source>
        <dbReference type="Proteomes" id="UP001189429"/>
    </source>
</evidence>
<proteinExistence type="predicted"/>
<dbReference type="Proteomes" id="UP001189429">
    <property type="component" value="Unassembled WGS sequence"/>
</dbReference>
<organism evidence="1 2">
    <name type="scientific">Prorocentrum cordatum</name>
    <dbReference type="NCBI Taxonomy" id="2364126"/>
    <lineage>
        <taxon>Eukaryota</taxon>
        <taxon>Sar</taxon>
        <taxon>Alveolata</taxon>
        <taxon>Dinophyceae</taxon>
        <taxon>Prorocentrales</taxon>
        <taxon>Prorocentraceae</taxon>
        <taxon>Prorocentrum</taxon>
    </lineage>
</organism>